<accession>A0ABT2JBU5</accession>
<dbReference type="PROSITE" id="PS51480">
    <property type="entry name" value="DHAL"/>
    <property type="match status" value="1"/>
</dbReference>
<proteinExistence type="predicted"/>
<dbReference type="PANTHER" id="PTHR33434">
    <property type="entry name" value="DEGV DOMAIN-CONTAINING PROTEIN DR_1986-RELATED"/>
    <property type="match status" value="1"/>
</dbReference>
<dbReference type="Pfam" id="PF21645">
    <property type="entry name" value="FakA-like_M"/>
    <property type="match status" value="1"/>
</dbReference>
<dbReference type="Proteomes" id="UP001156441">
    <property type="component" value="Unassembled WGS sequence"/>
</dbReference>
<dbReference type="Gene3D" id="1.25.40.340">
    <property type="match status" value="1"/>
</dbReference>
<dbReference type="InterPro" id="IPR036117">
    <property type="entry name" value="DhaL_dom_sf"/>
</dbReference>
<dbReference type="InterPro" id="IPR033470">
    <property type="entry name" value="FakA-like_C"/>
</dbReference>
<dbReference type="PANTHER" id="PTHR33434:SF4">
    <property type="entry name" value="PHOSPHATASE PROTEIN"/>
    <property type="match status" value="1"/>
</dbReference>
<dbReference type="Pfam" id="PF13684">
    <property type="entry name" value="FakA-like_C"/>
    <property type="match status" value="1"/>
</dbReference>
<evidence type="ECO:0000313" key="3">
    <source>
        <dbReference type="Proteomes" id="UP001156441"/>
    </source>
</evidence>
<comment type="caution">
    <text evidence="2">The sequence shown here is derived from an EMBL/GenBank/DDBJ whole genome shotgun (WGS) entry which is preliminary data.</text>
</comment>
<dbReference type="EMBL" id="JAFFZE010000014">
    <property type="protein sequence ID" value="MCT2584784.1"/>
    <property type="molecule type" value="Genomic_DNA"/>
</dbReference>
<sequence>MRALDAAQVRRWAVACVQSLDAHREAIDRINVYPVADGDTGTNLLHTMRAALDALLRAPARARSEAGAALAELARGALAGARGNSGVIASQLLRGFADALAGSTELGGAELRSALDAAAARAEAALSHPVPGTMISVVQGAAEAARSADSDELGDVAGAAATGAAAALERTPRQLAVLAEAGVVDAGGRGVAVLLDALVAVVAEQPAALVAAARARELPAPELSMYTAREAGSDQFAYEVMYLLSEVAGNGVDPVGRLRDALVGLGDCVSVVGDGAGLWTVHVHCNDVGAAIEAGIETGRPRNIRVARFADAPSAEASRFVRDRAVVVLVRGTELGDLLVGEGVTVVPVEGEEPAFRLLEAITATGASHVSVLPADAGLTETADEASIRAVAAGQDVVVVPCASPVQVLAAVAVHDPRRRAGDDVVAMAEAAAATRRGEVVVAAEDGITWIGACSAGDVLGFADGEVVLIEPGPAGVDALDRAACGVAERMLGVGGELVTVLLGASASDELADELTDYLRREHPETEVVVYHGGQPDAVVILGVE</sequence>
<reference evidence="2 3" key="1">
    <citation type="submission" date="2021-02" db="EMBL/GenBank/DDBJ databases">
        <title>Actinophytocola xerophila sp. nov., isolated from soil of cotton cropping field.</title>
        <authorList>
            <person name="Huang R."/>
            <person name="Chen X."/>
            <person name="Ge X."/>
            <person name="Liu W."/>
        </authorList>
    </citation>
    <scope>NUCLEOTIDE SEQUENCE [LARGE SCALE GENOMIC DNA]</scope>
    <source>
        <strain evidence="2 3">S1-96</strain>
    </source>
</reference>
<dbReference type="InterPro" id="IPR004007">
    <property type="entry name" value="DhaL_dom"/>
</dbReference>
<dbReference type="SMART" id="SM01120">
    <property type="entry name" value="Dak2"/>
    <property type="match status" value="1"/>
</dbReference>
<name>A0ABT2JBU5_9PSEU</name>
<dbReference type="SMART" id="SM01121">
    <property type="entry name" value="Dak1_2"/>
    <property type="match status" value="1"/>
</dbReference>
<feature type="domain" description="DhaL" evidence="1">
    <location>
        <begin position="7"/>
        <end position="200"/>
    </location>
</feature>
<dbReference type="SUPFAM" id="SSF101473">
    <property type="entry name" value="DhaL-like"/>
    <property type="match status" value="1"/>
</dbReference>
<protein>
    <submittedName>
        <fullName evidence="2">DAK2 domain-containing protein</fullName>
    </submittedName>
</protein>
<dbReference type="InterPro" id="IPR050270">
    <property type="entry name" value="DegV_domain_contain"/>
</dbReference>
<evidence type="ECO:0000259" key="1">
    <source>
        <dbReference type="PROSITE" id="PS51480"/>
    </source>
</evidence>
<dbReference type="NCBIfam" id="TIGR03599">
    <property type="entry name" value="YloV"/>
    <property type="match status" value="1"/>
</dbReference>
<organism evidence="2 3">
    <name type="scientific">Actinophytocola gossypii</name>
    <dbReference type="NCBI Taxonomy" id="2812003"/>
    <lineage>
        <taxon>Bacteria</taxon>
        <taxon>Bacillati</taxon>
        <taxon>Actinomycetota</taxon>
        <taxon>Actinomycetes</taxon>
        <taxon>Pseudonocardiales</taxon>
        <taxon>Pseudonocardiaceae</taxon>
    </lineage>
</organism>
<dbReference type="Pfam" id="PF02734">
    <property type="entry name" value="Dak2"/>
    <property type="match status" value="1"/>
</dbReference>
<dbReference type="InterPro" id="IPR048394">
    <property type="entry name" value="FakA-like_M"/>
</dbReference>
<keyword evidence="3" id="KW-1185">Reference proteome</keyword>
<evidence type="ECO:0000313" key="2">
    <source>
        <dbReference type="EMBL" id="MCT2584784.1"/>
    </source>
</evidence>
<gene>
    <name evidence="2" type="ORF">JT362_16825</name>
</gene>
<dbReference type="InterPro" id="IPR019986">
    <property type="entry name" value="YloV-like"/>
</dbReference>